<evidence type="ECO:0000313" key="1">
    <source>
        <dbReference type="EMBL" id="KRO16312.1"/>
    </source>
</evidence>
<protein>
    <recommendedName>
        <fullName evidence="3">DUF2187 domain-containing protein</fullName>
    </recommendedName>
</protein>
<organism evidence="1 2">
    <name type="scientific">Lacticaseibacillus saniviri JCM 17471 = DSM 24301</name>
    <dbReference type="NCBI Taxonomy" id="1293598"/>
    <lineage>
        <taxon>Bacteria</taxon>
        <taxon>Bacillati</taxon>
        <taxon>Bacillota</taxon>
        <taxon>Bacilli</taxon>
        <taxon>Lactobacillales</taxon>
        <taxon>Lactobacillaceae</taxon>
        <taxon>Lacticaseibacillus</taxon>
    </lineage>
</organism>
<evidence type="ECO:0008006" key="3">
    <source>
        <dbReference type="Google" id="ProtNLM"/>
    </source>
</evidence>
<evidence type="ECO:0000313" key="2">
    <source>
        <dbReference type="Proteomes" id="UP000050969"/>
    </source>
</evidence>
<dbReference type="RefSeq" id="WP_156321628.1">
    <property type="nucleotide sequence ID" value="NZ_BBBX01000010.1"/>
</dbReference>
<name>A0A0R2MRU2_9LACO</name>
<comment type="caution">
    <text evidence="1">The sequence shown here is derived from an EMBL/GenBank/DDBJ whole genome shotgun (WGS) entry which is preliminary data.</text>
</comment>
<dbReference type="EMBL" id="JQCE01000042">
    <property type="protein sequence ID" value="KRO16312.1"/>
    <property type="molecule type" value="Genomic_DNA"/>
</dbReference>
<proteinExistence type="predicted"/>
<dbReference type="Proteomes" id="UP000050969">
    <property type="component" value="Unassembled WGS sequence"/>
</dbReference>
<accession>A0A0R2MRU2</accession>
<gene>
    <name evidence="1" type="ORF">IV56_GL001673</name>
</gene>
<dbReference type="AlphaFoldDB" id="A0A0R2MRU2"/>
<keyword evidence="2" id="KW-1185">Reference proteome</keyword>
<reference evidence="1 2" key="1">
    <citation type="journal article" date="2015" name="Genome Announc.">
        <title>Expanding the biotechnology potential of lactobacilli through comparative genomics of 213 strains and associated genera.</title>
        <authorList>
            <person name="Sun Z."/>
            <person name="Harris H.M."/>
            <person name="McCann A."/>
            <person name="Guo C."/>
            <person name="Argimon S."/>
            <person name="Zhang W."/>
            <person name="Yang X."/>
            <person name="Jeffery I.B."/>
            <person name="Cooney J.C."/>
            <person name="Kagawa T.F."/>
            <person name="Liu W."/>
            <person name="Song Y."/>
            <person name="Salvetti E."/>
            <person name="Wrobel A."/>
            <person name="Rasinkangas P."/>
            <person name="Parkhill J."/>
            <person name="Rea M.C."/>
            <person name="O'Sullivan O."/>
            <person name="Ritari J."/>
            <person name="Douillard F.P."/>
            <person name="Paul Ross R."/>
            <person name="Yang R."/>
            <person name="Briner A.E."/>
            <person name="Felis G.E."/>
            <person name="de Vos W.M."/>
            <person name="Barrangou R."/>
            <person name="Klaenhammer T.R."/>
            <person name="Caufield P.W."/>
            <person name="Cui Y."/>
            <person name="Zhang H."/>
            <person name="O'Toole P.W."/>
        </authorList>
    </citation>
    <scope>NUCLEOTIDE SEQUENCE [LARGE SCALE GENOMIC DNA]</scope>
    <source>
        <strain evidence="1 2">DSM 24301</strain>
    </source>
</reference>
<dbReference type="OrthoDB" id="5195275at2"/>
<dbReference type="PATRIC" id="fig|1293598.4.peg.1744"/>
<sequence>MQTFNVGDVVQLPQKPWLGVTGVVISHDTKRDQYLVRIGASQQVYFKADEIHLFEK</sequence>